<keyword evidence="1" id="KW-0732">Signal</keyword>
<evidence type="ECO:0000313" key="2">
    <source>
        <dbReference type="EMBL" id="CAB3254270.1"/>
    </source>
</evidence>
<proteinExistence type="predicted"/>
<feature type="chain" id="PRO_5035776784" evidence="1">
    <location>
        <begin position="22"/>
        <end position="186"/>
    </location>
</feature>
<reference evidence="2 3" key="1">
    <citation type="submission" date="2020-04" db="EMBL/GenBank/DDBJ databases">
        <authorList>
            <person name="Wallbank WR R."/>
            <person name="Pardo Diaz C."/>
            <person name="Kozak K."/>
            <person name="Martin S."/>
            <person name="Jiggins C."/>
            <person name="Moest M."/>
            <person name="Warren A I."/>
            <person name="Byers J.R.P. K."/>
            <person name="Montejo-Kovacevich G."/>
            <person name="Yen C E."/>
        </authorList>
    </citation>
    <scope>NUCLEOTIDE SEQUENCE [LARGE SCALE GENOMIC DNA]</scope>
</reference>
<evidence type="ECO:0000256" key="1">
    <source>
        <dbReference type="SAM" id="SignalP"/>
    </source>
</evidence>
<dbReference type="Gene3D" id="1.10.238.270">
    <property type="match status" value="1"/>
</dbReference>
<keyword evidence="3" id="KW-1185">Reference proteome</keyword>
<feature type="signal peptide" evidence="1">
    <location>
        <begin position="1"/>
        <end position="21"/>
    </location>
</feature>
<dbReference type="OrthoDB" id="7410140at2759"/>
<dbReference type="EMBL" id="CADEBC010000562">
    <property type="protein sequence ID" value="CAB3254270.1"/>
    <property type="molecule type" value="Genomic_DNA"/>
</dbReference>
<dbReference type="Proteomes" id="UP000494106">
    <property type="component" value="Unassembled WGS sequence"/>
</dbReference>
<name>A0A8S1BBH3_ARCPL</name>
<organism evidence="2 3">
    <name type="scientific">Arctia plantaginis</name>
    <name type="common">Wood tiger moth</name>
    <name type="synonym">Phalaena plantaginis</name>
    <dbReference type="NCBI Taxonomy" id="874455"/>
    <lineage>
        <taxon>Eukaryota</taxon>
        <taxon>Metazoa</taxon>
        <taxon>Ecdysozoa</taxon>
        <taxon>Arthropoda</taxon>
        <taxon>Hexapoda</taxon>
        <taxon>Insecta</taxon>
        <taxon>Pterygota</taxon>
        <taxon>Neoptera</taxon>
        <taxon>Endopterygota</taxon>
        <taxon>Lepidoptera</taxon>
        <taxon>Glossata</taxon>
        <taxon>Ditrysia</taxon>
        <taxon>Noctuoidea</taxon>
        <taxon>Erebidae</taxon>
        <taxon>Arctiinae</taxon>
        <taxon>Arctia</taxon>
    </lineage>
</organism>
<gene>
    <name evidence="2" type="ORF">APLA_LOCUS14479</name>
</gene>
<comment type="caution">
    <text evidence="2">The sequence shown here is derived from an EMBL/GenBank/DDBJ whole genome shotgun (WGS) entry which is preliminary data.</text>
</comment>
<dbReference type="AlphaFoldDB" id="A0A8S1BBH3"/>
<evidence type="ECO:0000313" key="3">
    <source>
        <dbReference type="Proteomes" id="UP000494106"/>
    </source>
</evidence>
<sequence length="186" mass="20514">MYKIIVFLIFCVTATFGTSTSKPVYCGDTPDKLLSCLKNPHVVSQDVITSCNNDQITKCDVMTCAFRKYKWLKAGKIDKPKVVSHFNQLAKDKPEWKTVLEYAITNCVERDLPPQGVYLGCPAYDILHCVLVSFIKKTDAAQWDSSPSCEYPRQYAGACPVCPSDCFAPAIPYGSCNACYAVAPAA</sequence>
<accession>A0A8S1BBH3</accession>
<protein>
    <submittedName>
        <fullName evidence="2">Uncharacterized protein</fullName>
    </submittedName>
</protein>